<organism evidence="1 2">
    <name type="scientific">Candidatus Thermofonsia Clade 3 bacterium</name>
    <dbReference type="NCBI Taxonomy" id="2364212"/>
    <lineage>
        <taxon>Bacteria</taxon>
        <taxon>Bacillati</taxon>
        <taxon>Chloroflexota</taxon>
        <taxon>Candidatus Thermofontia</taxon>
        <taxon>Candidatus Thermofonsia Clade 3</taxon>
    </lineage>
</organism>
<evidence type="ECO:0000313" key="1">
    <source>
        <dbReference type="EMBL" id="PJF47418.1"/>
    </source>
</evidence>
<dbReference type="Proteomes" id="UP000230790">
    <property type="component" value="Unassembled WGS sequence"/>
</dbReference>
<proteinExistence type="predicted"/>
<accession>A0A2M8QC96</accession>
<protein>
    <submittedName>
        <fullName evidence="1">Uncharacterized protein</fullName>
    </submittedName>
</protein>
<dbReference type="AlphaFoldDB" id="A0A2M8QC96"/>
<comment type="caution">
    <text evidence="1">The sequence shown here is derived from an EMBL/GenBank/DDBJ whole genome shotgun (WGS) entry which is preliminary data.</text>
</comment>
<dbReference type="EMBL" id="PGTN01000050">
    <property type="protein sequence ID" value="PJF47418.1"/>
    <property type="molecule type" value="Genomic_DNA"/>
</dbReference>
<evidence type="ECO:0000313" key="2">
    <source>
        <dbReference type="Proteomes" id="UP000230790"/>
    </source>
</evidence>
<reference evidence="1 2" key="1">
    <citation type="submission" date="2017-11" db="EMBL/GenBank/DDBJ databases">
        <title>Evolution of Phototrophy in the Chloroflexi Phylum Driven by Horizontal Gene Transfer.</title>
        <authorList>
            <person name="Ward L.M."/>
            <person name="Hemp J."/>
            <person name="Shih P.M."/>
            <person name="Mcglynn S.E."/>
            <person name="Fischer W."/>
        </authorList>
    </citation>
    <scope>NUCLEOTIDE SEQUENCE [LARGE SCALE GENOMIC DNA]</scope>
    <source>
        <strain evidence="1">JP3_7</strain>
    </source>
</reference>
<sequence>MPCRSSDQALLILRLRSRNEDNRRRQSAQHAAEKRMNLLKRLFGGATDSADAARDPDALIYYVKGHKCGAITRVRIDRRNELSWDDDNFFVRKVIVDSKCYGRVEIELRFDSQYREIYREIRGGVFVTRQAWAAQQAEKR</sequence>
<name>A0A2M8QC96_9CHLR</name>
<gene>
    <name evidence="1" type="ORF">CUN48_08825</name>
</gene>